<dbReference type="GO" id="GO:0046348">
    <property type="term" value="P:amino sugar catabolic process"/>
    <property type="evidence" value="ECO:0007669"/>
    <property type="project" value="InterPro"/>
</dbReference>
<sequence>MSTERISRRFVDLDAWETSEALDAMLEGQLSAIAAVRPALTAIGRAVDEAAARLGETGRLVYLGAGTSGRIAVQDGAELTPTFDWPRERLVFAIAGGMGALVASAEGAEDDEAAARAAMDEAAVGPADVVIGVAASGATPYTIAGIARARETGALTIGIANNRGARLLAAAEHAILLETGGELIAGSTRMKAGTAQKATLNLISTGIMLRLGRVYRGMMVNMRAANAKLRRRAEVIVAEIAGCGDDDARAALARGEGDIKVASLVALGAEPEAARSRLAECGGNLRLALAALQ</sequence>
<dbReference type="GO" id="GO:0016803">
    <property type="term" value="F:ether hydrolase activity"/>
    <property type="evidence" value="ECO:0007669"/>
    <property type="project" value="TreeGrafter"/>
</dbReference>
<dbReference type="GO" id="GO:0009254">
    <property type="term" value="P:peptidoglycan turnover"/>
    <property type="evidence" value="ECO:0007669"/>
    <property type="project" value="TreeGrafter"/>
</dbReference>
<proteinExistence type="predicted"/>
<evidence type="ECO:0000259" key="3">
    <source>
        <dbReference type="PROSITE" id="PS51464"/>
    </source>
</evidence>
<evidence type="ECO:0000313" key="5">
    <source>
        <dbReference type="Proteomes" id="UP000600449"/>
    </source>
</evidence>
<dbReference type="Gene3D" id="3.40.50.10490">
    <property type="entry name" value="Glucose-6-phosphate isomerase like protein, domain 1"/>
    <property type="match status" value="1"/>
</dbReference>
<comment type="caution">
    <text evidence="4">The sequence shown here is derived from an EMBL/GenBank/DDBJ whole genome shotgun (WGS) entry which is preliminary data.</text>
</comment>
<dbReference type="RefSeq" id="WP_188914997.1">
    <property type="nucleotide sequence ID" value="NZ_BMMF01000013.1"/>
</dbReference>
<evidence type="ECO:0000256" key="1">
    <source>
        <dbReference type="ARBA" id="ARBA00023239"/>
    </source>
</evidence>
<dbReference type="NCBIfam" id="NF003915">
    <property type="entry name" value="PRK05441.1"/>
    <property type="match status" value="1"/>
</dbReference>
<dbReference type="NCBIfam" id="NF009222">
    <property type="entry name" value="PRK12570.1"/>
    <property type="match status" value="1"/>
</dbReference>
<keyword evidence="2" id="KW-0119">Carbohydrate metabolism</keyword>
<dbReference type="InterPro" id="IPR040190">
    <property type="entry name" value="MURQ/GCKR"/>
</dbReference>
<dbReference type="Proteomes" id="UP000600449">
    <property type="component" value="Unassembled WGS sequence"/>
</dbReference>
<dbReference type="CDD" id="cd05007">
    <property type="entry name" value="SIS_Etherase"/>
    <property type="match status" value="1"/>
</dbReference>
<gene>
    <name evidence="4" type="ORF">GCM10011322_39700</name>
</gene>
<feature type="domain" description="SIS" evidence="3">
    <location>
        <begin position="50"/>
        <end position="213"/>
    </location>
</feature>
<dbReference type="PROSITE" id="PS51464">
    <property type="entry name" value="SIS"/>
    <property type="match status" value="1"/>
</dbReference>
<dbReference type="GO" id="GO:0097367">
    <property type="term" value="F:carbohydrate derivative binding"/>
    <property type="evidence" value="ECO:0007669"/>
    <property type="project" value="InterPro"/>
</dbReference>
<evidence type="ECO:0000256" key="2">
    <source>
        <dbReference type="ARBA" id="ARBA00023277"/>
    </source>
</evidence>
<dbReference type="InterPro" id="IPR046348">
    <property type="entry name" value="SIS_dom_sf"/>
</dbReference>
<dbReference type="EMBL" id="BMMF01000013">
    <property type="protein sequence ID" value="GGK48741.1"/>
    <property type="molecule type" value="Genomic_DNA"/>
</dbReference>
<dbReference type="InterPro" id="IPR001347">
    <property type="entry name" value="SIS_dom"/>
</dbReference>
<evidence type="ECO:0000313" key="4">
    <source>
        <dbReference type="EMBL" id="GGK48741.1"/>
    </source>
</evidence>
<dbReference type="InterPro" id="IPR005488">
    <property type="entry name" value="Etherase_MurQ"/>
</dbReference>
<dbReference type="SUPFAM" id="SSF53697">
    <property type="entry name" value="SIS domain"/>
    <property type="match status" value="1"/>
</dbReference>
<dbReference type="Pfam" id="PF22645">
    <property type="entry name" value="GKRP_SIS_N"/>
    <property type="match status" value="1"/>
</dbReference>
<dbReference type="AlphaFoldDB" id="A0A917QGI6"/>
<name>A0A917QGI6_9HYPH</name>
<dbReference type="PANTHER" id="PTHR10088">
    <property type="entry name" value="GLUCOKINASE REGULATORY PROTEIN"/>
    <property type="match status" value="1"/>
</dbReference>
<keyword evidence="5" id="KW-1185">Reference proteome</keyword>
<dbReference type="Gene3D" id="1.10.8.1080">
    <property type="match status" value="1"/>
</dbReference>
<keyword evidence="1" id="KW-0456">Lyase</keyword>
<organism evidence="4 5">
    <name type="scientific">Salinarimonas ramus</name>
    <dbReference type="NCBI Taxonomy" id="690164"/>
    <lineage>
        <taxon>Bacteria</taxon>
        <taxon>Pseudomonadati</taxon>
        <taxon>Pseudomonadota</taxon>
        <taxon>Alphaproteobacteria</taxon>
        <taxon>Hyphomicrobiales</taxon>
        <taxon>Salinarimonadaceae</taxon>
        <taxon>Salinarimonas</taxon>
    </lineage>
</organism>
<reference evidence="4 5" key="1">
    <citation type="journal article" date="2014" name="Int. J. Syst. Evol. Microbiol.">
        <title>Complete genome sequence of Corynebacterium casei LMG S-19264T (=DSM 44701T), isolated from a smear-ripened cheese.</title>
        <authorList>
            <consortium name="US DOE Joint Genome Institute (JGI-PGF)"/>
            <person name="Walter F."/>
            <person name="Albersmeier A."/>
            <person name="Kalinowski J."/>
            <person name="Ruckert C."/>
        </authorList>
    </citation>
    <scope>NUCLEOTIDE SEQUENCE [LARGE SCALE GENOMIC DNA]</scope>
    <source>
        <strain evidence="4 5">CGMCC 1.9161</strain>
    </source>
</reference>
<protein>
    <submittedName>
        <fullName evidence="4">N-acetylmuramic acid 6-phosphate etherase</fullName>
    </submittedName>
</protein>
<dbReference type="GO" id="GO:0016835">
    <property type="term" value="F:carbon-oxygen lyase activity"/>
    <property type="evidence" value="ECO:0007669"/>
    <property type="project" value="InterPro"/>
</dbReference>
<accession>A0A917QGI6</accession>
<dbReference type="PANTHER" id="PTHR10088:SF4">
    <property type="entry name" value="GLUCOKINASE REGULATORY PROTEIN"/>
    <property type="match status" value="1"/>
</dbReference>